<accession>A0ABW4B4D0</accession>
<comment type="similarity">
    <text evidence="4 15">Belongs to the PEP-utilizing enzyme family.</text>
</comment>
<keyword evidence="8 15" id="KW-0479">Metal-binding</keyword>
<keyword evidence="10 15" id="KW-0418">Kinase</keyword>
<name>A0ABW4B4D0_9GAMM</name>
<dbReference type="PROSITE" id="PS00742">
    <property type="entry name" value="PEP_ENZYMES_2"/>
    <property type="match status" value="1"/>
</dbReference>
<dbReference type="InterPro" id="IPR018274">
    <property type="entry name" value="PEP_util_AS"/>
</dbReference>
<dbReference type="SUPFAM" id="SSF56059">
    <property type="entry name" value="Glutathione synthetase ATP-binding domain-like"/>
    <property type="match status" value="1"/>
</dbReference>
<dbReference type="Gene3D" id="3.30.470.20">
    <property type="entry name" value="ATP-grasp fold, B domain"/>
    <property type="match status" value="1"/>
</dbReference>
<dbReference type="InterPro" id="IPR013815">
    <property type="entry name" value="ATP_grasp_subdomain_1"/>
</dbReference>
<dbReference type="InterPro" id="IPR002192">
    <property type="entry name" value="PPDK_AMP/ATP-bd"/>
</dbReference>
<dbReference type="Pfam" id="PF01326">
    <property type="entry name" value="PPDK_N"/>
    <property type="match status" value="1"/>
</dbReference>
<reference evidence="20" key="1">
    <citation type="journal article" date="2019" name="Int. J. Syst. Evol. Microbiol.">
        <title>The Global Catalogue of Microorganisms (GCM) 10K type strain sequencing project: providing services to taxonomists for standard genome sequencing and annotation.</title>
        <authorList>
            <consortium name="The Broad Institute Genomics Platform"/>
            <consortium name="The Broad Institute Genome Sequencing Center for Infectious Disease"/>
            <person name="Wu L."/>
            <person name="Ma J."/>
        </authorList>
    </citation>
    <scope>NUCLEOTIDE SEQUENCE [LARGE SCALE GENOMIC DNA]</scope>
    <source>
        <strain evidence="20">JCM 30774</strain>
    </source>
</reference>
<dbReference type="InterPro" id="IPR015813">
    <property type="entry name" value="Pyrv/PenolPyrv_kinase-like_dom"/>
</dbReference>
<dbReference type="GO" id="GO:0008986">
    <property type="term" value="F:pyruvate, water dikinase activity"/>
    <property type="evidence" value="ECO:0007669"/>
    <property type="project" value="UniProtKB-EC"/>
</dbReference>
<proteinExistence type="inferred from homology"/>
<dbReference type="InterPro" id="IPR023151">
    <property type="entry name" value="PEP_util_CS"/>
</dbReference>
<feature type="domain" description="PEP-utilising enzyme mobile" evidence="16">
    <location>
        <begin position="383"/>
        <end position="453"/>
    </location>
</feature>
<comment type="pathway">
    <text evidence="3 15">Carbohydrate biosynthesis; gluconeogenesis.</text>
</comment>
<evidence type="ECO:0000256" key="15">
    <source>
        <dbReference type="PIRNR" id="PIRNR000854"/>
    </source>
</evidence>
<protein>
    <recommendedName>
        <fullName evidence="6 15">Phosphoenolpyruvate synthase</fullName>
        <shortName evidence="15">PEP synthase</shortName>
        <ecNumber evidence="5 15">2.7.9.2</ecNumber>
    </recommendedName>
    <alternativeName>
        <fullName evidence="13 15">Pyruvate, water dikinase</fullName>
    </alternativeName>
</protein>
<evidence type="ECO:0000256" key="2">
    <source>
        <dbReference type="ARBA" id="ARBA00002988"/>
    </source>
</evidence>
<organism evidence="19 20">
    <name type="scientific">Rhodanobacter aciditrophus</name>
    <dbReference type="NCBI Taxonomy" id="1623218"/>
    <lineage>
        <taxon>Bacteria</taxon>
        <taxon>Pseudomonadati</taxon>
        <taxon>Pseudomonadota</taxon>
        <taxon>Gammaproteobacteria</taxon>
        <taxon>Lysobacterales</taxon>
        <taxon>Rhodanobacteraceae</taxon>
        <taxon>Rhodanobacter</taxon>
    </lineage>
</organism>
<dbReference type="Proteomes" id="UP001597059">
    <property type="component" value="Unassembled WGS sequence"/>
</dbReference>
<dbReference type="Gene3D" id="3.50.30.10">
    <property type="entry name" value="Phosphohistidine domain"/>
    <property type="match status" value="1"/>
</dbReference>
<dbReference type="NCBIfam" id="TIGR01418">
    <property type="entry name" value="PEP_synth"/>
    <property type="match status" value="1"/>
</dbReference>
<dbReference type="SUPFAM" id="SSF51621">
    <property type="entry name" value="Phosphoenolpyruvate/pyruvate domain"/>
    <property type="match status" value="1"/>
</dbReference>
<dbReference type="PROSITE" id="PS00370">
    <property type="entry name" value="PEP_ENZYMES_PHOS_SITE"/>
    <property type="match status" value="1"/>
</dbReference>
<comment type="catalytic activity">
    <reaction evidence="14 15">
        <text>pyruvate + ATP + H2O = phosphoenolpyruvate + AMP + phosphate + 2 H(+)</text>
        <dbReference type="Rhea" id="RHEA:11364"/>
        <dbReference type="ChEBI" id="CHEBI:15361"/>
        <dbReference type="ChEBI" id="CHEBI:15377"/>
        <dbReference type="ChEBI" id="CHEBI:15378"/>
        <dbReference type="ChEBI" id="CHEBI:30616"/>
        <dbReference type="ChEBI" id="CHEBI:43474"/>
        <dbReference type="ChEBI" id="CHEBI:58702"/>
        <dbReference type="ChEBI" id="CHEBI:456215"/>
        <dbReference type="EC" id="2.7.9.2"/>
    </reaction>
</comment>
<evidence type="ECO:0000256" key="1">
    <source>
        <dbReference type="ARBA" id="ARBA00001946"/>
    </source>
</evidence>
<dbReference type="PANTHER" id="PTHR43030:SF1">
    <property type="entry name" value="PHOSPHOENOLPYRUVATE SYNTHASE"/>
    <property type="match status" value="1"/>
</dbReference>
<evidence type="ECO:0000256" key="5">
    <source>
        <dbReference type="ARBA" id="ARBA00011996"/>
    </source>
</evidence>
<dbReference type="RefSeq" id="WP_377369155.1">
    <property type="nucleotide sequence ID" value="NZ_JBHTMN010000018.1"/>
</dbReference>
<keyword evidence="20" id="KW-1185">Reference proteome</keyword>
<evidence type="ECO:0000256" key="3">
    <source>
        <dbReference type="ARBA" id="ARBA00004742"/>
    </source>
</evidence>
<gene>
    <name evidence="19" type="primary">ppsA</name>
    <name evidence="19" type="ORF">ACFQ45_15080</name>
</gene>
<keyword evidence="7 15" id="KW-0808">Transferase</keyword>
<keyword evidence="9 15" id="KW-0547">Nucleotide-binding</keyword>
<feature type="domain" description="Pyruvate phosphate dikinase AMP/ATP-binding" evidence="17">
    <location>
        <begin position="18"/>
        <end position="346"/>
    </location>
</feature>
<dbReference type="Pfam" id="PF02896">
    <property type="entry name" value="PEP-utilizers_C"/>
    <property type="match status" value="1"/>
</dbReference>
<dbReference type="InterPro" id="IPR040442">
    <property type="entry name" value="Pyrv_kinase-like_dom_sf"/>
</dbReference>
<dbReference type="Pfam" id="PF00391">
    <property type="entry name" value="PEP-utilizers"/>
    <property type="match status" value="1"/>
</dbReference>
<evidence type="ECO:0000259" key="17">
    <source>
        <dbReference type="Pfam" id="PF01326"/>
    </source>
</evidence>
<evidence type="ECO:0000313" key="19">
    <source>
        <dbReference type="EMBL" id="MFD1384689.1"/>
    </source>
</evidence>
<keyword evidence="11 15" id="KW-0067">ATP-binding</keyword>
<evidence type="ECO:0000259" key="18">
    <source>
        <dbReference type="Pfam" id="PF02896"/>
    </source>
</evidence>
<dbReference type="Gene3D" id="3.20.20.60">
    <property type="entry name" value="Phosphoenolpyruvate-binding domains"/>
    <property type="match status" value="1"/>
</dbReference>
<evidence type="ECO:0000256" key="6">
    <source>
        <dbReference type="ARBA" id="ARBA00021623"/>
    </source>
</evidence>
<dbReference type="Gene3D" id="3.30.1490.20">
    <property type="entry name" value="ATP-grasp fold, A domain"/>
    <property type="match status" value="1"/>
</dbReference>
<evidence type="ECO:0000259" key="16">
    <source>
        <dbReference type="Pfam" id="PF00391"/>
    </source>
</evidence>
<evidence type="ECO:0000256" key="11">
    <source>
        <dbReference type="ARBA" id="ARBA00022840"/>
    </source>
</evidence>
<dbReference type="EMBL" id="JBHTMN010000018">
    <property type="protein sequence ID" value="MFD1384689.1"/>
    <property type="molecule type" value="Genomic_DNA"/>
</dbReference>
<comment type="function">
    <text evidence="2 15">Catalyzes the phosphorylation of pyruvate to phosphoenolpyruvate.</text>
</comment>
<evidence type="ECO:0000256" key="4">
    <source>
        <dbReference type="ARBA" id="ARBA00007837"/>
    </source>
</evidence>
<dbReference type="NCBIfam" id="NF005057">
    <property type="entry name" value="PRK06464.1"/>
    <property type="match status" value="1"/>
</dbReference>
<evidence type="ECO:0000256" key="7">
    <source>
        <dbReference type="ARBA" id="ARBA00022679"/>
    </source>
</evidence>
<dbReference type="InterPro" id="IPR006319">
    <property type="entry name" value="PEP_synth"/>
</dbReference>
<keyword evidence="12 15" id="KW-0460">Magnesium</keyword>
<sequence>MSKFIKWFSDLRLDDVGEVGGKNASLGEMISNLSDLGIQVPNGFATTAYAYQAFLQESGLNQQIHDLLDSLDVDNVQALAEAGKKIRHWIETASFSDEFNQEIEKAYTELSEDNTGASFAVRSSATAEDLPDASFAGQQETFLNVVGLDSIKASIKQVFASLFNDRAISYRVHQGFEHKGVALSAGIQKMVRSDIGASGVLFTLDTESGFDEVVFITAAYGLGEMVVQGTVNPDEYHVHKPTLAAGRPAVVRKTLGGKSQKMEYADAGSDELVKIVPVSLTDQNRFALSNEEIEDLARQAQIIEQHYQRPMDIEWAKDGEDGKLYIVQARPETVRSQANAQSMERYSLKQTGPVLVTGRAIGHKIGSGKVKVLSSINEMDRIEVGDVLVTDITDPDWEPIMKKASAIVTNRGGRTCHAAIIARELGIPAVVGTGDATTSLKNDQSVTVSCAQGDMGFVYQGNLEFDVITSEVGNMPDLPVKVMMNVGNPNRAFDFAMLPNAGVGLARLEFIINRMIGIHPKALLNFDDMDAGLKEEINHRIAGYAGPVEFYVEKLVEGVSTLACSFSNKPVIVRLSDFKSNEYHNLVGGPRFEPDEENPMLGFRGAARYLDDSFRDCFALECEAIRRVRNDMGFTNVQIMIPFVRTLEEAQQVTELLAEQGLARGQNGLKVIMMCELPSNALLADEFLEYFDGFSIGSNDLTQLTLGLDRDSGLIADKFDERNPAVKKLLKLAIEACKAQGKYVGICGQGPSDHADFADWLAAQGIESVSLNPDTVVETWLHLNEVLEGSSLSQNAV</sequence>
<dbReference type="PANTHER" id="PTHR43030">
    <property type="entry name" value="PHOSPHOENOLPYRUVATE SYNTHASE"/>
    <property type="match status" value="1"/>
</dbReference>
<evidence type="ECO:0000313" key="20">
    <source>
        <dbReference type="Proteomes" id="UP001597059"/>
    </source>
</evidence>
<dbReference type="InterPro" id="IPR036637">
    <property type="entry name" value="Phosphohistidine_dom_sf"/>
</dbReference>
<evidence type="ECO:0000256" key="14">
    <source>
        <dbReference type="ARBA" id="ARBA00047700"/>
    </source>
</evidence>
<evidence type="ECO:0000256" key="10">
    <source>
        <dbReference type="ARBA" id="ARBA00022777"/>
    </source>
</evidence>
<dbReference type="InterPro" id="IPR008279">
    <property type="entry name" value="PEP-util_enz_mobile_dom"/>
</dbReference>
<evidence type="ECO:0000256" key="9">
    <source>
        <dbReference type="ARBA" id="ARBA00022741"/>
    </source>
</evidence>
<dbReference type="InterPro" id="IPR000121">
    <property type="entry name" value="PEP_util_C"/>
</dbReference>
<evidence type="ECO:0000256" key="13">
    <source>
        <dbReference type="ARBA" id="ARBA00033470"/>
    </source>
</evidence>
<dbReference type="EC" id="2.7.9.2" evidence="5 15"/>
<evidence type="ECO:0000256" key="12">
    <source>
        <dbReference type="ARBA" id="ARBA00022842"/>
    </source>
</evidence>
<evidence type="ECO:0000256" key="8">
    <source>
        <dbReference type="ARBA" id="ARBA00022723"/>
    </source>
</evidence>
<comment type="caution">
    <text evidence="19">The sequence shown here is derived from an EMBL/GenBank/DDBJ whole genome shotgun (WGS) entry which is preliminary data.</text>
</comment>
<comment type="cofactor">
    <cofactor evidence="1 15">
        <name>Mg(2+)</name>
        <dbReference type="ChEBI" id="CHEBI:18420"/>
    </cofactor>
</comment>
<dbReference type="SUPFAM" id="SSF52009">
    <property type="entry name" value="Phosphohistidine domain"/>
    <property type="match status" value="1"/>
</dbReference>
<feature type="domain" description="PEP-utilising enzyme C-terminal" evidence="18">
    <location>
        <begin position="480"/>
        <end position="780"/>
    </location>
</feature>
<dbReference type="PIRSF" id="PIRSF000854">
    <property type="entry name" value="PEP_synthase"/>
    <property type="match status" value="1"/>
</dbReference>